<sequence length="195" mass="21256">MSIRSVWAGFLAPINRPEATQVPDDEAMVGLNGSNTNNGQESSNKKHARENNREDELAAKKQKVGNEKPADGANGQLSQEQLERENGQRWVEHTAFIRALRTSGILAKDSSIGINDILKHNLAWTTLNPAQQAELTSLLAPVPRGGGKGWDEVSAPTGHALYNTSFRPDCRMVGDQVNAGRYNPATLVAYARARK</sequence>
<feature type="domain" description="ASX DEUBAD" evidence="2">
    <location>
        <begin position="111"/>
        <end position="193"/>
    </location>
</feature>
<dbReference type="Pfam" id="PF13919">
    <property type="entry name" value="ASXH"/>
    <property type="match status" value="1"/>
</dbReference>
<feature type="compositionally biased region" description="Basic and acidic residues" evidence="1">
    <location>
        <begin position="49"/>
        <end position="70"/>
    </location>
</feature>
<proteinExistence type="predicted"/>
<reference evidence="3 5" key="1">
    <citation type="submission" date="2020-01" db="EMBL/GenBank/DDBJ databases">
        <authorList>
            <consortium name="DOE Joint Genome Institute"/>
            <person name="Haridas S."/>
            <person name="Albert R."/>
            <person name="Binder M."/>
            <person name="Bloem J."/>
            <person name="Labutti K."/>
            <person name="Salamov A."/>
            <person name="Andreopoulos B."/>
            <person name="Baker S.E."/>
            <person name="Barry K."/>
            <person name="Bills G."/>
            <person name="Bluhm B.H."/>
            <person name="Cannon C."/>
            <person name="Castanera R."/>
            <person name="Culley D.E."/>
            <person name="Daum C."/>
            <person name="Ezra D."/>
            <person name="Gonzalez J.B."/>
            <person name="Henrissat B."/>
            <person name="Kuo A."/>
            <person name="Liang C."/>
            <person name="Lipzen A."/>
            <person name="Lutzoni F."/>
            <person name="Magnuson J."/>
            <person name="Mondo S."/>
            <person name="Nolan M."/>
            <person name="Ohm R."/>
            <person name="Pangilinan J."/>
            <person name="Park H.-J."/>
            <person name="Ramirez L."/>
            <person name="Alfaro M."/>
            <person name="Sun H."/>
            <person name="Tritt A."/>
            <person name="Yoshinaga Y."/>
            <person name="Zwiers L.-H."/>
            <person name="Turgeon B.G."/>
            <person name="Goodwin S.B."/>
            <person name="Spatafora J.W."/>
            <person name="Crous P.W."/>
            <person name="Grigoriev I.V."/>
        </authorList>
    </citation>
    <scope>NUCLEOTIDE SEQUENCE</scope>
    <source>
        <strain evidence="3 5">CBS 781.70</strain>
    </source>
</reference>
<accession>A0A6G1FZ93</accession>
<feature type="region of interest" description="Disordered" evidence="1">
    <location>
        <begin position="13"/>
        <end position="86"/>
    </location>
</feature>
<protein>
    <recommendedName>
        <fullName evidence="2">ASX DEUBAD domain-containing protein</fullName>
    </recommendedName>
</protein>
<dbReference type="AlphaFoldDB" id="A0A6G1FZ93"/>
<dbReference type="GeneID" id="54420339"/>
<dbReference type="InterPro" id="IPR028020">
    <property type="entry name" value="ASX_DEUBAD_dom"/>
</dbReference>
<name>A0A6G1FZ93_9PEZI</name>
<keyword evidence="4" id="KW-1185">Reference proteome</keyword>
<reference evidence="5" key="2">
    <citation type="submission" date="2020-04" db="EMBL/GenBank/DDBJ databases">
        <authorList>
            <consortium name="NCBI Genome Project"/>
        </authorList>
    </citation>
    <scope>NUCLEOTIDE SEQUENCE</scope>
    <source>
        <strain evidence="5">CBS 781.70</strain>
    </source>
</reference>
<organism evidence="3">
    <name type="scientific">Eremomyces bilateralis CBS 781.70</name>
    <dbReference type="NCBI Taxonomy" id="1392243"/>
    <lineage>
        <taxon>Eukaryota</taxon>
        <taxon>Fungi</taxon>
        <taxon>Dikarya</taxon>
        <taxon>Ascomycota</taxon>
        <taxon>Pezizomycotina</taxon>
        <taxon>Dothideomycetes</taxon>
        <taxon>Dothideomycetes incertae sedis</taxon>
        <taxon>Eremomycetales</taxon>
        <taxon>Eremomycetaceae</taxon>
        <taxon>Eremomyces</taxon>
    </lineage>
</organism>
<feature type="compositionally biased region" description="Polar residues" evidence="1">
    <location>
        <begin position="32"/>
        <end position="42"/>
    </location>
</feature>
<dbReference type="Proteomes" id="UP000504638">
    <property type="component" value="Unplaced"/>
</dbReference>
<evidence type="ECO:0000256" key="1">
    <source>
        <dbReference type="SAM" id="MobiDB-lite"/>
    </source>
</evidence>
<dbReference type="EMBL" id="ML975163">
    <property type="protein sequence ID" value="KAF1810996.1"/>
    <property type="molecule type" value="Genomic_DNA"/>
</dbReference>
<dbReference type="RefSeq" id="XP_033532627.1">
    <property type="nucleotide sequence ID" value="XM_033679769.1"/>
</dbReference>
<evidence type="ECO:0000259" key="2">
    <source>
        <dbReference type="Pfam" id="PF13919"/>
    </source>
</evidence>
<gene>
    <name evidence="3 5" type="ORF">P152DRAFT_459865</name>
</gene>
<evidence type="ECO:0000313" key="3">
    <source>
        <dbReference type="EMBL" id="KAF1810996.1"/>
    </source>
</evidence>
<reference evidence="5" key="3">
    <citation type="submission" date="2025-04" db="UniProtKB">
        <authorList>
            <consortium name="RefSeq"/>
        </authorList>
    </citation>
    <scope>IDENTIFICATION</scope>
    <source>
        <strain evidence="5">CBS 781.70</strain>
    </source>
</reference>
<evidence type="ECO:0000313" key="4">
    <source>
        <dbReference type="Proteomes" id="UP000504638"/>
    </source>
</evidence>
<evidence type="ECO:0000313" key="5">
    <source>
        <dbReference type="RefSeq" id="XP_033532627.1"/>
    </source>
</evidence>